<dbReference type="Proteomes" id="UP000248021">
    <property type="component" value="Unassembled WGS sequence"/>
</dbReference>
<dbReference type="InterPro" id="IPR050698">
    <property type="entry name" value="MBL"/>
</dbReference>
<comment type="caution">
    <text evidence="2">The sequence shown here is derived from an EMBL/GenBank/DDBJ whole genome shotgun (WGS) entry which is preliminary data.</text>
</comment>
<evidence type="ECO:0000313" key="3">
    <source>
        <dbReference type="Proteomes" id="UP000248021"/>
    </source>
</evidence>
<sequence>MKLRLYGGFGEKGRTSLGIESASTRLIIDAGINTNAPRDAEWERAYYPAISPADLATADALIITHAHEDHLGGLGWCLRHGFRGRLLMTAETRADMPGCLRDYAEPGDVARALAAPISLITPGEAFAVGDLTISTGRNGHVVGGLWCLVEGEGQRALYCGDVVPKSSVFAYDVPPPADVVLLDASYGDDDVPSAARAAAVVDWVAAHPRCLLPVPLAGRSLEMLALLEQPLALATGLRDSLEAQIADPRWLWPGLQAGLVARLEQAIDWTDGEDWPDRPLMTHDAMGMGGPAAEQLPRAVRDGLPILLTGHVPTASPAYALREAGVADWLRLPTHPTVSENAGIAAVSGARRTFGHSCDRAGLAAMAGRLPTLDVHARTGDVIIL</sequence>
<organism evidence="2 3">
    <name type="scientific">Chelatococcus asaccharovorans</name>
    <dbReference type="NCBI Taxonomy" id="28210"/>
    <lineage>
        <taxon>Bacteria</taxon>
        <taxon>Pseudomonadati</taxon>
        <taxon>Pseudomonadota</taxon>
        <taxon>Alphaproteobacteria</taxon>
        <taxon>Hyphomicrobiales</taxon>
        <taxon>Chelatococcaceae</taxon>
        <taxon>Chelatococcus</taxon>
    </lineage>
</organism>
<proteinExistence type="predicted"/>
<dbReference type="Gene3D" id="3.60.15.10">
    <property type="entry name" value="Ribonuclease Z/Hydroxyacylglutathione hydrolase-like"/>
    <property type="match status" value="1"/>
</dbReference>
<dbReference type="SMART" id="SM00849">
    <property type="entry name" value="Lactamase_B"/>
    <property type="match status" value="1"/>
</dbReference>
<dbReference type="InterPro" id="IPR036866">
    <property type="entry name" value="RibonucZ/Hydroxyglut_hydro"/>
</dbReference>
<dbReference type="Pfam" id="PF12706">
    <property type="entry name" value="Lactamase_B_2"/>
    <property type="match status" value="1"/>
</dbReference>
<dbReference type="SUPFAM" id="SSF56281">
    <property type="entry name" value="Metallo-hydrolase/oxidoreductase"/>
    <property type="match status" value="1"/>
</dbReference>
<feature type="domain" description="Metallo-beta-lactamase" evidence="1">
    <location>
        <begin position="13"/>
        <end position="207"/>
    </location>
</feature>
<name>A0A2V3U2B1_9HYPH</name>
<accession>A0A2V3U2B1</accession>
<dbReference type="PANTHER" id="PTHR11203:SF37">
    <property type="entry name" value="INTEGRATOR COMPLEX SUBUNIT 11"/>
    <property type="match status" value="1"/>
</dbReference>
<dbReference type="EMBL" id="QJJK01000008">
    <property type="protein sequence ID" value="PXW56627.1"/>
    <property type="molecule type" value="Genomic_DNA"/>
</dbReference>
<dbReference type="AlphaFoldDB" id="A0A2V3U2B1"/>
<dbReference type="RefSeq" id="WP_170147344.1">
    <property type="nucleotide sequence ID" value="NZ_JAHBRY010000001.1"/>
</dbReference>
<reference evidence="2 3" key="1">
    <citation type="submission" date="2018-05" db="EMBL/GenBank/DDBJ databases">
        <title>Genomic Encyclopedia of Type Strains, Phase IV (KMG-IV): sequencing the most valuable type-strain genomes for metagenomic binning, comparative biology and taxonomic classification.</title>
        <authorList>
            <person name="Goeker M."/>
        </authorList>
    </citation>
    <scope>NUCLEOTIDE SEQUENCE [LARGE SCALE GENOMIC DNA]</scope>
    <source>
        <strain evidence="2 3">DSM 6462</strain>
    </source>
</reference>
<keyword evidence="3" id="KW-1185">Reference proteome</keyword>
<gene>
    <name evidence="2" type="ORF">C7450_108380</name>
</gene>
<protein>
    <recommendedName>
        <fullName evidence="1">Metallo-beta-lactamase domain-containing protein</fullName>
    </recommendedName>
</protein>
<dbReference type="PANTHER" id="PTHR11203">
    <property type="entry name" value="CLEAVAGE AND POLYADENYLATION SPECIFICITY FACTOR FAMILY MEMBER"/>
    <property type="match status" value="1"/>
</dbReference>
<evidence type="ECO:0000313" key="2">
    <source>
        <dbReference type="EMBL" id="PXW56627.1"/>
    </source>
</evidence>
<dbReference type="InterPro" id="IPR001279">
    <property type="entry name" value="Metallo-B-lactamas"/>
</dbReference>
<dbReference type="GO" id="GO:0004521">
    <property type="term" value="F:RNA endonuclease activity"/>
    <property type="evidence" value="ECO:0007669"/>
    <property type="project" value="TreeGrafter"/>
</dbReference>
<evidence type="ECO:0000259" key="1">
    <source>
        <dbReference type="SMART" id="SM00849"/>
    </source>
</evidence>